<gene>
    <name evidence="2" type="ORF">Smic_74250</name>
</gene>
<reference evidence="2 3" key="1">
    <citation type="submission" date="2020-05" db="EMBL/GenBank/DDBJ databases">
        <title>Whole genome shotgun sequence of Streptomyces microflavus NBRC 13062.</title>
        <authorList>
            <person name="Komaki H."/>
            <person name="Tamura T."/>
        </authorList>
    </citation>
    <scope>NUCLEOTIDE SEQUENCE [LARGE SCALE GENOMIC DNA]</scope>
    <source>
        <strain evidence="2 3">NBRC 13062</strain>
    </source>
</reference>
<evidence type="ECO:0000256" key="1">
    <source>
        <dbReference type="SAM" id="MobiDB-lite"/>
    </source>
</evidence>
<name>A0A7J0D2Z9_STRMI</name>
<sequence length="116" mass="12520">MAAAIGAASPTAAKAVTVTARAREARIVWTSSGKRPGVLFLRDWIDVNASHDEHSPVARRLALRHCSTPVTRHAVRKPLDLTEPQVTGRQKFYLLITPKGSHPGGPDSARHPFASP</sequence>
<dbReference type="Proteomes" id="UP000498740">
    <property type="component" value="Unassembled WGS sequence"/>
</dbReference>
<dbReference type="EMBL" id="BLWD01000001">
    <property type="protein sequence ID" value="GFN08869.1"/>
    <property type="molecule type" value="Genomic_DNA"/>
</dbReference>
<accession>A0A7J0D2Z9</accession>
<protein>
    <submittedName>
        <fullName evidence="2">Uncharacterized protein</fullName>
    </submittedName>
</protein>
<comment type="caution">
    <text evidence="2">The sequence shown here is derived from an EMBL/GenBank/DDBJ whole genome shotgun (WGS) entry which is preliminary data.</text>
</comment>
<evidence type="ECO:0000313" key="2">
    <source>
        <dbReference type="EMBL" id="GFN08869.1"/>
    </source>
</evidence>
<organism evidence="2 3">
    <name type="scientific">Streptomyces microflavus</name>
    <name type="common">Streptomyces lipmanii</name>
    <dbReference type="NCBI Taxonomy" id="1919"/>
    <lineage>
        <taxon>Bacteria</taxon>
        <taxon>Bacillati</taxon>
        <taxon>Actinomycetota</taxon>
        <taxon>Actinomycetes</taxon>
        <taxon>Kitasatosporales</taxon>
        <taxon>Streptomycetaceae</taxon>
        <taxon>Streptomyces</taxon>
    </lineage>
</organism>
<proteinExistence type="predicted"/>
<feature type="region of interest" description="Disordered" evidence="1">
    <location>
        <begin position="97"/>
        <end position="116"/>
    </location>
</feature>
<dbReference type="AlphaFoldDB" id="A0A7J0D2Z9"/>
<evidence type="ECO:0000313" key="3">
    <source>
        <dbReference type="Proteomes" id="UP000498740"/>
    </source>
</evidence>